<evidence type="ECO:0000256" key="1">
    <source>
        <dbReference type="ARBA" id="ARBA00008918"/>
    </source>
</evidence>
<evidence type="ECO:0000259" key="3">
    <source>
        <dbReference type="Pfam" id="PF01370"/>
    </source>
</evidence>
<dbReference type="eggNOG" id="COG1090">
    <property type="taxonomic scope" value="Bacteria"/>
</dbReference>
<dbReference type="InterPro" id="IPR036291">
    <property type="entry name" value="NAD(P)-bd_dom_sf"/>
</dbReference>
<proteinExistence type="inferred from homology"/>
<feature type="domain" description="DUF1731" evidence="5">
    <location>
        <begin position="257"/>
        <end position="303"/>
    </location>
</feature>
<evidence type="ECO:0000256" key="2">
    <source>
        <dbReference type="ARBA" id="ARBA00009353"/>
    </source>
</evidence>
<feature type="domain" description="Coenzyme Q-binding protein COQ10 START" evidence="4">
    <location>
        <begin position="323"/>
        <end position="440"/>
    </location>
</feature>
<dbReference type="InterPro" id="IPR010099">
    <property type="entry name" value="SDR39U1"/>
</dbReference>
<dbReference type="KEGG" id="bmx:BMS_2615"/>
<dbReference type="Pfam" id="PF08338">
    <property type="entry name" value="DUF1731"/>
    <property type="match status" value="1"/>
</dbReference>
<dbReference type="CDD" id="cd07820">
    <property type="entry name" value="SRPBCC_3"/>
    <property type="match status" value="1"/>
</dbReference>
<dbReference type="Gene3D" id="3.30.530.20">
    <property type="match status" value="1"/>
</dbReference>
<dbReference type="Proteomes" id="UP000008963">
    <property type="component" value="Chromosome"/>
</dbReference>
<comment type="similarity">
    <text evidence="1">Belongs to the ribosome association toxin RatA family.</text>
</comment>
<evidence type="ECO:0000259" key="4">
    <source>
        <dbReference type="Pfam" id="PF03364"/>
    </source>
</evidence>
<dbReference type="OrthoDB" id="5287911at2"/>
<dbReference type="HOGENOM" id="CLU_047373_0_3_7"/>
<protein>
    <recommendedName>
        <fullName evidence="8">TIGR01777 family protein</fullName>
    </recommendedName>
</protein>
<dbReference type="InterPro" id="IPR023393">
    <property type="entry name" value="START-like_dom_sf"/>
</dbReference>
<organism evidence="6 7">
    <name type="scientific">Halobacteriovorax marinus (strain ATCC BAA-682 / DSM 15412 / SJ)</name>
    <name type="common">Bacteriovorax marinus</name>
    <dbReference type="NCBI Taxonomy" id="862908"/>
    <lineage>
        <taxon>Bacteria</taxon>
        <taxon>Pseudomonadati</taxon>
        <taxon>Bdellovibrionota</taxon>
        <taxon>Bacteriovoracia</taxon>
        <taxon>Bacteriovoracales</taxon>
        <taxon>Halobacteriovoraceae</taxon>
        <taxon>Halobacteriovorax</taxon>
    </lineage>
</organism>
<dbReference type="RefSeq" id="WP_014245176.1">
    <property type="nucleotide sequence ID" value="NC_016620.1"/>
</dbReference>
<dbReference type="InterPro" id="IPR001509">
    <property type="entry name" value="Epimerase_deHydtase"/>
</dbReference>
<feature type="domain" description="NAD-dependent epimerase/dehydratase" evidence="3">
    <location>
        <begin position="3"/>
        <end position="229"/>
    </location>
</feature>
<dbReference type="PANTHER" id="PTHR11092:SF0">
    <property type="entry name" value="EPIMERASE FAMILY PROTEIN SDR39U1"/>
    <property type="match status" value="1"/>
</dbReference>
<dbReference type="PATRIC" id="fig|862908.3.peg.2498"/>
<sequence length="457" mass="51937">MKILITGATGLVGKRLLEKLFLSGFDDVRILSTNKNRAQNSIPFPVEVFEWSPLENKISDAALENIDIVFHLAGESVADGRWSKQRKERILNSRVNGTRLLLDSIQKSNSTPQKFITASAVGIYGQDLSDKVITEESPLDDDFLADVCRRWESTLFERDIEGMKVHSLRTGIVLSNQGGALQKMLPPFKMGAGGILGSGKQYMSWIHIDDLVDAYIFLMKNDCKEKAYNGVSPTPLTNYNFTKVLGAALKRPTIFPVPAFVLKSIFGEMSDILLKGQRVIPKALEAEGFEFKYEKLGDALDDILKYEVSGEVLFKRYQWVESSKDKVFDFFKEAKNLEKITPEYLNFKILHMNTDNIQAGSLIDYKLQVHGIPMKWKTKISEYEEGKYFIDEQLKGPYSKWVHRHEFIPHKNGTLISDKVVYKIPLGILGKLAAGWFVKKDVNNIFNYRNKAINNFI</sequence>
<dbReference type="eggNOG" id="COG4276">
    <property type="taxonomic scope" value="Bacteria"/>
</dbReference>
<evidence type="ECO:0000313" key="6">
    <source>
        <dbReference type="EMBL" id="CBW27400.1"/>
    </source>
</evidence>
<evidence type="ECO:0000313" key="7">
    <source>
        <dbReference type="Proteomes" id="UP000008963"/>
    </source>
</evidence>
<dbReference type="Gene3D" id="3.40.50.720">
    <property type="entry name" value="NAD(P)-binding Rossmann-like Domain"/>
    <property type="match status" value="1"/>
</dbReference>
<dbReference type="InterPro" id="IPR005031">
    <property type="entry name" value="COQ10_START"/>
</dbReference>
<reference evidence="7" key="1">
    <citation type="journal article" date="2013" name="ISME J.">
        <title>A small predatory core genome in the divergent marine Bacteriovorax marinus SJ and the terrestrial Bdellovibrio bacteriovorus.</title>
        <authorList>
            <person name="Crossman L.C."/>
            <person name="Chen H."/>
            <person name="Cerdeno-Tarraga A.M."/>
            <person name="Brooks K."/>
            <person name="Quail M.A."/>
            <person name="Pineiro S.A."/>
            <person name="Hobley L."/>
            <person name="Sockett R.E."/>
            <person name="Bentley S.D."/>
            <person name="Parkhill J."/>
            <person name="Williams H.N."/>
            <person name="Stine O.C."/>
        </authorList>
    </citation>
    <scope>NUCLEOTIDE SEQUENCE [LARGE SCALE GENOMIC DNA]</scope>
    <source>
        <strain evidence="7">ATCC BAA-682 / DSM 15412 / SJ</strain>
    </source>
</reference>
<dbReference type="CDD" id="cd05242">
    <property type="entry name" value="SDR_a8"/>
    <property type="match status" value="1"/>
</dbReference>
<gene>
    <name evidence="6" type="ordered locus">BMS_2615</name>
</gene>
<dbReference type="Pfam" id="PF01370">
    <property type="entry name" value="Epimerase"/>
    <property type="match status" value="1"/>
</dbReference>
<comment type="similarity">
    <text evidence="2">Belongs to the NAD(P)-dependent epimerase/dehydratase family. SDR39U1 subfamily.</text>
</comment>
<evidence type="ECO:0000259" key="5">
    <source>
        <dbReference type="Pfam" id="PF08338"/>
    </source>
</evidence>
<dbReference type="NCBIfam" id="TIGR01777">
    <property type="entry name" value="yfcH"/>
    <property type="match status" value="1"/>
</dbReference>
<keyword evidence="7" id="KW-1185">Reference proteome</keyword>
<dbReference type="Pfam" id="PF03364">
    <property type="entry name" value="Polyketide_cyc"/>
    <property type="match status" value="1"/>
</dbReference>
<dbReference type="AlphaFoldDB" id="E1X656"/>
<evidence type="ECO:0008006" key="8">
    <source>
        <dbReference type="Google" id="ProtNLM"/>
    </source>
</evidence>
<dbReference type="PANTHER" id="PTHR11092">
    <property type="entry name" value="SUGAR NUCLEOTIDE EPIMERASE RELATED"/>
    <property type="match status" value="1"/>
</dbReference>
<dbReference type="InterPro" id="IPR013549">
    <property type="entry name" value="DUF1731"/>
</dbReference>
<name>E1X656_HALMS</name>
<dbReference type="SUPFAM" id="SSF51735">
    <property type="entry name" value="NAD(P)-binding Rossmann-fold domains"/>
    <property type="match status" value="1"/>
</dbReference>
<accession>E1X656</accession>
<dbReference type="SUPFAM" id="SSF55961">
    <property type="entry name" value="Bet v1-like"/>
    <property type="match status" value="1"/>
</dbReference>
<dbReference type="STRING" id="862908.BMS_2615"/>
<dbReference type="EMBL" id="FQ312005">
    <property type="protein sequence ID" value="CBW27400.1"/>
    <property type="molecule type" value="Genomic_DNA"/>
</dbReference>